<dbReference type="InterPro" id="IPR003594">
    <property type="entry name" value="HATPase_dom"/>
</dbReference>
<feature type="transmembrane region" description="Helical" evidence="6">
    <location>
        <begin position="21"/>
        <end position="44"/>
    </location>
</feature>
<dbReference type="EC" id="2.7.13.3" evidence="2"/>
<proteinExistence type="predicted"/>
<dbReference type="RefSeq" id="WP_344728561.1">
    <property type="nucleotide sequence ID" value="NZ_BAABBI010000001.1"/>
</dbReference>
<evidence type="ECO:0000313" key="8">
    <source>
        <dbReference type="EMBL" id="GAA3782240.1"/>
    </source>
</evidence>
<feature type="transmembrane region" description="Helical" evidence="6">
    <location>
        <begin position="187"/>
        <end position="210"/>
    </location>
</feature>
<accession>A0ABP7H384</accession>
<evidence type="ECO:0000256" key="1">
    <source>
        <dbReference type="ARBA" id="ARBA00000085"/>
    </source>
</evidence>
<evidence type="ECO:0000256" key="4">
    <source>
        <dbReference type="ARBA" id="ARBA00022679"/>
    </source>
</evidence>
<dbReference type="InterPro" id="IPR052162">
    <property type="entry name" value="Sensor_kinase/Photoreceptor"/>
</dbReference>
<dbReference type="PANTHER" id="PTHR43304:SF1">
    <property type="entry name" value="PAC DOMAIN-CONTAINING PROTEIN"/>
    <property type="match status" value="1"/>
</dbReference>
<comment type="catalytic activity">
    <reaction evidence="1">
        <text>ATP + protein L-histidine = ADP + protein N-phospho-L-histidine.</text>
        <dbReference type="EC" id="2.7.13.3"/>
    </reaction>
</comment>
<gene>
    <name evidence="8" type="ORF">GCM10022271_13160</name>
</gene>
<feature type="transmembrane region" description="Helical" evidence="6">
    <location>
        <begin position="222"/>
        <end position="247"/>
    </location>
</feature>
<evidence type="ECO:0000259" key="7">
    <source>
        <dbReference type="PROSITE" id="PS50109"/>
    </source>
</evidence>
<comment type="caution">
    <text evidence="8">The sequence shown here is derived from an EMBL/GenBank/DDBJ whole genome shotgun (WGS) entry which is preliminary data.</text>
</comment>
<evidence type="ECO:0000256" key="3">
    <source>
        <dbReference type="ARBA" id="ARBA00022553"/>
    </source>
</evidence>
<feature type="transmembrane region" description="Helical" evidence="6">
    <location>
        <begin position="88"/>
        <end position="108"/>
    </location>
</feature>
<keyword evidence="6" id="KW-0812">Transmembrane</keyword>
<dbReference type="SMART" id="SM00387">
    <property type="entry name" value="HATPase_c"/>
    <property type="match status" value="1"/>
</dbReference>
<keyword evidence="6" id="KW-1133">Transmembrane helix</keyword>
<evidence type="ECO:0000256" key="2">
    <source>
        <dbReference type="ARBA" id="ARBA00012438"/>
    </source>
</evidence>
<dbReference type="InterPro" id="IPR036890">
    <property type="entry name" value="HATPase_C_sf"/>
</dbReference>
<dbReference type="Gene3D" id="3.30.565.10">
    <property type="entry name" value="Histidine kinase-like ATPase, C-terminal domain"/>
    <property type="match status" value="1"/>
</dbReference>
<dbReference type="PROSITE" id="PS50109">
    <property type="entry name" value="HIS_KIN"/>
    <property type="match status" value="1"/>
</dbReference>
<keyword evidence="6" id="KW-0472">Membrane</keyword>
<keyword evidence="3" id="KW-0597">Phosphoprotein</keyword>
<reference evidence="9" key="1">
    <citation type="journal article" date="2019" name="Int. J. Syst. Evol. Microbiol.">
        <title>The Global Catalogue of Microorganisms (GCM) 10K type strain sequencing project: providing services to taxonomists for standard genome sequencing and annotation.</title>
        <authorList>
            <consortium name="The Broad Institute Genomics Platform"/>
            <consortium name="The Broad Institute Genome Sequencing Center for Infectious Disease"/>
            <person name="Wu L."/>
            <person name="Ma J."/>
        </authorList>
    </citation>
    <scope>NUCLEOTIDE SEQUENCE [LARGE SCALE GENOMIC DNA]</scope>
    <source>
        <strain evidence="9">JCM 17525</strain>
    </source>
</reference>
<feature type="transmembrane region" description="Helical" evidence="6">
    <location>
        <begin position="145"/>
        <end position="167"/>
    </location>
</feature>
<feature type="transmembrane region" description="Helical" evidence="6">
    <location>
        <begin position="114"/>
        <end position="138"/>
    </location>
</feature>
<dbReference type="EMBL" id="BAABBI010000001">
    <property type="protein sequence ID" value="GAA3782240.1"/>
    <property type="molecule type" value="Genomic_DNA"/>
</dbReference>
<dbReference type="InterPro" id="IPR005467">
    <property type="entry name" value="His_kinase_dom"/>
</dbReference>
<keyword evidence="5" id="KW-0418">Kinase</keyword>
<evidence type="ECO:0000256" key="6">
    <source>
        <dbReference type="SAM" id="Phobius"/>
    </source>
</evidence>
<protein>
    <recommendedName>
        <fullName evidence="2">histidine kinase</fullName>
        <ecNumber evidence="2">2.7.13.3</ecNumber>
    </recommendedName>
</protein>
<feature type="domain" description="Histidine kinase" evidence="7">
    <location>
        <begin position="316"/>
        <end position="528"/>
    </location>
</feature>
<dbReference type="PANTHER" id="PTHR43304">
    <property type="entry name" value="PHYTOCHROME-LIKE PROTEIN CPH1"/>
    <property type="match status" value="1"/>
</dbReference>
<dbReference type="Pfam" id="PF02518">
    <property type="entry name" value="HATPase_c"/>
    <property type="match status" value="1"/>
</dbReference>
<dbReference type="Proteomes" id="UP001501456">
    <property type="component" value="Unassembled WGS sequence"/>
</dbReference>
<evidence type="ECO:0000313" key="9">
    <source>
        <dbReference type="Proteomes" id="UP001501456"/>
    </source>
</evidence>
<feature type="transmembrane region" description="Helical" evidence="6">
    <location>
        <begin position="253"/>
        <end position="273"/>
    </location>
</feature>
<keyword evidence="4" id="KW-0808">Transferase</keyword>
<feature type="transmembrane region" description="Helical" evidence="6">
    <location>
        <begin position="64"/>
        <end position="81"/>
    </location>
</feature>
<keyword evidence="9" id="KW-1185">Reference proteome</keyword>
<organism evidence="8 9">
    <name type="scientific">Corallibacter vietnamensis</name>
    <dbReference type="NCBI Taxonomy" id="904130"/>
    <lineage>
        <taxon>Bacteria</taxon>
        <taxon>Pseudomonadati</taxon>
        <taxon>Bacteroidota</taxon>
        <taxon>Flavobacteriia</taxon>
        <taxon>Flavobacteriales</taxon>
        <taxon>Flavobacteriaceae</taxon>
        <taxon>Corallibacter</taxon>
    </lineage>
</organism>
<evidence type="ECO:0000256" key="5">
    <source>
        <dbReference type="ARBA" id="ARBA00022777"/>
    </source>
</evidence>
<name>A0ABP7H384_9FLAO</name>
<sequence>MFHTKYVWYSMATNNNNVIKTNFLFSYKFTGFVTLLVAFLNIYFWLKNNIDVFFTGYIINPNATMKPLTSISFIILACIYFTKNKKHVYRLLITNIIIQFFQSIYIFLSSDSTTGFFAASSKITIVMFVLTSIAFYAIKFNKNKQILIVSNSIVYIISIFAITYYLLDASTLNAILGFETLSWNTSMLFFINSISLFEYQLIGKVSRFYYRILGKNKTHPSYFFPVFFLFPIIFIVSSSILMHLGFINKAQSIFIIILFLNITVLISMFLYSYKFMNFYTEISNKSKTLEVINDRFKALNKELNEANYYLEDFASITSHNLREPIIALNQLCVYYEETVKKDLASIDEVKDMFQTNIQNLNLGLNALIQYHNFIKDINNKHPKESLISESIDNTFTQLEYLKPKGTTLKSKIDDNSSFPKSHIDNIFHNLFTNSFKFKKENEKLNIEITAYKTKDYYTIYYKDNGIGLDVETNKEELFKKGARFHKESGSSNGYGLYYLNLYVNKLNGKVRLFSKVDKGTAFKIKIAT</sequence>
<dbReference type="SUPFAM" id="SSF55874">
    <property type="entry name" value="ATPase domain of HSP90 chaperone/DNA topoisomerase II/histidine kinase"/>
    <property type="match status" value="1"/>
</dbReference>